<accession>A0A2V0NX40</accession>
<evidence type="ECO:0000256" key="15">
    <source>
        <dbReference type="ARBA" id="ARBA00022842"/>
    </source>
</evidence>
<feature type="compositionally biased region" description="Low complexity" evidence="19">
    <location>
        <begin position="605"/>
        <end position="638"/>
    </location>
</feature>
<name>A0A2V0NX40_9CHLO</name>
<comment type="similarity">
    <text evidence="3">Belongs to the protein kinase superfamily. RIO-type Ser/Thr kinase family.</text>
</comment>
<evidence type="ECO:0000256" key="5">
    <source>
        <dbReference type="ARBA" id="ARBA00016038"/>
    </source>
</evidence>
<dbReference type="SUPFAM" id="SSF56112">
    <property type="entry name" value="Protein kinase-like (PK-like)"/>
    <property type="match status" value="1"/>
</dbReference>
<feature type="compositionally biased region" description="Low complexity" evidence="19">
    <location>
        <begin position="32"/>
        <end position="49"/>
    </location>
</feature>
<keyword evidence="22" id="KW-1185">Reference proteome</keyword>
<dbReference type="EC" id="2.7.11.1" evidence="4"/>
<keyword evidence="7" id="KW-0690">Ribosome biogenesis</keyword>
<keyword evidence="12" id="KW-0418">Kinase</keyword>
<dbReference type="OrthoDB" id="205248at2759"/>
<dbReference type="InterPro" id="IPR000687">
    <property type="entry name" value="RIO_kinase"/>
</dbReference>
<dbReference type="STRING" id="307507.A0A2V0NX40"/>
<keyword evidence="10" id="KW-0479">Metal-binding</keyword>
<dbReference type="SMART" id="SM00090">
    <property type="entry name" value="RIO"/>
    <property type="match status" value="1"/>
</dbReference>
<keyword evidence="13" id="KW-0378">Hydrolase</keyword>
<evidence type="ECO:0000256" key="7">
    <source>
        <dbReference type="ARBA" id="ARBA00022517"/>
    </source>
</evidence>
<evidence type="ECO:0000259" key="20">
    <source>
        <dbReference type="PROSITE" id="PS50011"/>
    </source>
</evidence>
<evidence type="ECO:0000256" key="9">
    <source>
        <dbReference type="ARBA" id="ARBA00022679"/>
    </source>
</evidence>
<evidence type="ECO:0000256" key="1">
    <source>
        <dbReference type="ARBA" id="ARBA00001946"/>
    </source>
</evidence>
<dbReference type="GO" id="GO:0005524">
    <property type="term" value="F:ATP binding"/>
    <property type="evidence" value="ECO:0007669"/>
    <property type="project" value="UniProtKB-KW"/>
</dbReference>
<dbReference type="PROSITE" id="PS50011">
    <property type="entry name" value="PROTEIN_KINASE_DOM"/>
    <property type="match status" value="1"/>
</dbReference>
<evidence type="ECO:0000256" key="3">
    <source>
        <dbReference type="ARBA" id="ARBA00009196"/>
    </source>
</evidence>
<comment type="caution">
    <text evidence="21">The sequence shown here is derived from an EMBL/GenBank/DDBJ whole genome shotgun (WGS) entry which is preliminary data.</text>
</comment>
<evidence type="ECO:0000256" key="10">
    <source>
        <dbReference type="ARBA" id="ARBA00022723"/>
    </source>
</evidence>
<feature type="compositionally biased region" description="Basic residues" evidence="19">
    <location>
        <begin position="744"/>
        <end position="766"/>
    </location>
</feature>
<evidence type="ECO:0000256" key="13">
    <source>
        <dbReference type="ARBA" id="ARBA00022801"/>
    </source>
</evidence>
<dbReference type="CDD" id="cd05147">
    <property type="entry name" value="RIO1_euk"/>
    <property type="match status" value="1"/>
</dbReference>
<evidence type="ECO:0000256" key="11">
    <source>
        <dbReference type="ARBA" id="ARBA00022741"/>
    </source>
</evidence>
<dbReference type="InterPro" id="IPR011009">
    <property type="entry name" value="Kinase-like_dom_sf"/>
</dbReference>
<dbReference type="Gene3D" id="1.10.510.10">
    <property type="entry name" value="Transferase(Phosphotransferase) domain 1"/>
    <property type="match status" value="1"/>
</dbReference>
<dbReference type="PROSITE" id="PS00109">
    <property type="entry name" value="PROTEIN_KINASE_TYR"/>
    <property type="match status" value="1"/>
</dbReference>
<dbReference type="Gene3D" id="3.30.200.20">
    <property type="entry name" value="Phosphorylase Kinase, domain 1"/>
    <property type="match status" value="1"/>
</dbReference>
<feature type="region of interest" description="Disordered" evidence="19">
    <location>
        <begin position="32"/>
        <end position="87"/>
    </location>
</feature>
<feature type="region of interest" description="Disordered" evidence="19">
    <location>
        <begin position="522"/>
        <end position="766"/>
    </location>
</feature>
<reference evidence="21 22" key="1">
    <citation type="journal article" date="2018" name="Sci. Rep.">
        <title>Raphidocelis subcapitata (=Pseudokirchneriella subcapitata) provides an insight into genome evolution and environmental adaptations in the Sphaeropleales.</title>
        <authorList>
            <person name="Suzuki S."/>
            <person name="Yamaguchi H."/>
            <person name="Nakajima N."/>
            <person name="Kawachi M."/>
        </authorList>
    </citation>
    <scope>NUCLEOTIDE SEQUENCE [LARGE SCALE GENOMIC DNA]</scope>
    <source>
        <strain evidence="21 22">NIES-35</strain>
    </source>
</reference>
<evidence type="ECO:0000313" key="22">
    <source>
        <dbReference type="Proteomes" id="UP000247498"/>
    </source>
</evidence>
<evidence type="ECO:0000256" key="16">
    <source>
        <dbReference type="ARBA" id="ARBA00047899"/>
    </source>
</evidence>
<dbReference type="InterPro" id="IPR051272">
    <property type="entry name" value="RIO-type_Ser/Thr_kinase"/>
</dbReference>
<dbReference type="FunCoup" id="A0A2V0NX40">
    <property type="interactions" value="2088"/>
</dbReference>
<dbReference type="InterPro" id="IPR008266">
    <property type="entry name" value="Tyr_kinase_AS"/>
</dbReference>
<dbReference type="FunFam" id="3.30.200.20:FF:000148">
    <property type="entry name" value="Serine/threonine-protein kinase RIO1"/>
    <property type="match status" value="1"/>
</dbReference>
<evidence type="ECO:0000256" key="8">
    <source>
        <dbReference type="ARBA" id="ARBA00022527"/>
    </source>
</evidence>
<feature type="domain" description="Protein kinase" evidence="20">
    <location>
        <begin position="211"/>
        <end position="534"/>
    </location>
</feature>
<dbReference type="GO" id="GO:0004674">
    <property type="term" value="F:protein serine/threonine kinase activity"/>
    <property type="evidence" value="ECO:0007669"/>
    <property type="project" value="UniProtKB-KW"/>
</dbReference>
<keyword evidence="9" id="KW-0808">Transferase</keyword>
<dbReference type="InterPro" id="IPR018934">
    <property type="entry name" value="RIO_dom"/>
</dbReference>
<comment type="catalytic activity">
    <reaction evidence="17">
        <text>L-seryl-[protein] + ATP = O-phospho-L-seryl-[protein] + ADP + H(+)</text>
        <dbReference type="Rhea" id="RHEA:17989"/>
        <dbReference type="Rhea" id="RHEA-COMP:9863"/>
        <dbReference type="Rhea" id="RHEA-COMP:11604"/>
        <dbReference type="ChEBI" id="CHEBI:15378"/>
        <dbReference type="ChEBI" id="CHEBI:29999"/>
        <dbReference type="ChEBI" id="CHEBI:30616"/>
        <dbReference type="ChEBI" id="CHEBI:83421"/>
        <dbReference type="ChEBI" id="CHEBI:456216"/>
        <dbReference type="EC" id="2.7.11.1"/>
    </reaction>
</comment>
<dbReference type="InterPro" id="IPR018935">
    <property type="entry name" value="RIO_kinase_CS"/>
</dbReference>
<dbReference type="GO" id="GO:0005737">
    <property type="term" value="C:cytoplasm"/>
    <property type="evidence" value="ECO:0007669"/>
    <property type="project" value="UniProtKB-SubCell"/>
</dbReference>
<feature type="compositionally biased region" description="Low complexity" evidence="19">
    <location>
        <begin position="58"/>
        <end position="68"/>
    </location>
</feature>
<comment type="subcellular location">
    <subcellularLocation>
        <location evidence="2">Cytoplasm</location>
    </subcellularLocation>
</comment>
<dbReference type="Proteomes" id="UP000247498">
    <property type="component" value="Unassembled WGS sequence"/>
</dbReference>
<evidence type="ECO:0000256" key="14">
    <source>
        <dbReference type="ARBA" id="ARBA00022840"/>
    </source>
</evidence>
<feature type="compositionally biased region" description="Low complexity" evidence="19">
    <location>
        <begin position="679"/>
        <end position="689"/>
    </location>
</feature>
<evidence type="ECO:0000256" key="17">
    <source>
        <dbReference type="ARBA" id="ARBA00048679"/>
    </source>
</evidence>
<evidence type="ECO:0000256" key="6">
    <source>
        <dbReference type="ARBA" id="ARBA00022490"/>
    </source>
</evidence>
<dbReference type="PANTHER" id="PTHR45723">
    <property type="entry name" value="SERINE/THREONINE-PROTEIN KINASE RIO1"/>
    <property type="match status" value="1"/>
</dbReference>
<organism evidence="21 22">
    <name type="scientific">Raphidocelis subcapitata</name>
    <dbReference type="NCBI Taxonomy" id="307507"/>
    <lineage>
        <taxon>Eukaryota</taxon>
        <taxon>Viridiplantae</taxon>
        <taxon>Chlorophyta</taxon>
        <taxon>core chlorophytes</taxon>
        <taxon>Chlorophyceae</taxon>
        <taxon>CS clade</taxon>
        <taxon>Sphaeropleales</taxon>
        <taxon>Selenastraceae</taxon>
        <taxon>Raphidocelis</taxon>
    </lineage>
</organism>
<evidence type="ECO:0000313" key="21">
    <source>
        <dbReference type="EMBL" id="GBF89497.1"/>
    </source>
</evidence>
<comment type="catalytic activity">
    <reaction evidence="16">
        <text>L-threonyl-[protein] + ATP = O-phospho-L-threonyl-[protein] + ADP + H(+)</text>
        <dbReference type="Rhea" id="RHEA:46608"/>
        <dbReference type="Rhea" id="RHEA-COMP:11060"/>
        <dbReference type="Rhea" id="RHEA-COMP:11605"/>
        <dbReference type="ChEBI" id="CHEBI:15378"/>
        <dbReference type="ChEBI" id="CHEBI:30013"/>
        <dbReference type="ChEBI" id="CHEBI:30616"/>
        <dbReference type="ChEBI" id="CHEBI:61977"/>
        <dbReference type="ChEBI" id="CHEBI:456216"/>
        <dbReference type="EC" id="2.7.11.1"/>
    </reaction>
</comment>
<keyword evidence="6" id="KW-0963">Cytoplasm</keyword>
<keyword evidence="8" id="KW-0723">Serine/threonine-protein kinase</keyword>
<dbReference type="GO" id="GO:0016787">
    <property type="term" value="F:hydrolase activity"/>
    <property type="evidence" value="ECO:0007669"/>
    <property type="project" value="UniProtKB-KW"/>
</dbReference>
<dbReference type="InParanoid" id="A0A2V0NX40"/>
<sequence>MGTAVADPSFEELRARYADSDEEGEAIETRCDGAPAVAAPGGVADGAAAAPPPPPPAAGAGDAAAAAVDGEEQWDEEEDYEDDEDWSDDDLGAAMDWAESREGHMAKGHAAQAAFHAGAARGPNAGGGAARAGLGNAPLQPRAGGGNLQKLESRFCVRDDPLDGLGGLHLSSAVSNEVRAGAAKAAAGRVRTGDKSDRATVEQAIDPRTRMVLFKMLNRGVFGEIHGCISTGKEANVYHATGGSGPYPDLAIKVYKTSVLVFKDRDRYVTGDFRFRAGYCRSNPRKMVKLWAEKEMRNLSRLRAAGIRAPQPLLLRMHVLVMEFVGEGSVAAPRLKDANLPLQRMCSAYREMVAILRTLYQRCRLVHADLSEYNILVHQNELVIIDVSQAVDLDHPKALDFLREDTRHINDFFRRAGVAVLTGRELFDYVVDASITPDNEDEALAALQQLAESRPLARNAEEEVEEAVFAQSFIPRRLEEVAHYERDREALAAGKKVEGLYYQAITGMAQDLSGPRLEPMALQQRREKQKQEAAGGGAATAAEQQQKAKSKGQQQQQGGAGGGVAAPPTPAPAEGQAGGKVAAKSKARGKGPSFLAFLPKAEDQGPAPAAAGAAAGRGAGASSSGGAAAKAVAAAAAAADEEDRPSGQWRRRPRGSGDERADGDEGSARPGAAGERDSSGASSSGSGSDSDSDDESGSGSGDDSGSGSESDGEGGRRRRAPVDRDAERVARKAHKKDIKEANRERRKSKIPKHVKKAHKKKTHKKK</sequence>
<evidence type="ECO:0000256" key="19">
    <source>
        <dbReference type="SAM" id="MobiDB-lite"/>
    </source>
</evidence>
<protein>
    <recommendedName>
        <fullName evidence="5">Serine/threonine-protein kinase RIO1</fullName>
        <ecNumber evidence="4">2.7.11.1</ecNumber>
    </recommendedName>
    <alternativeName>
        <fullName evidence="18">Serine/threonine-protein kinase rio1</fullName>
    </alternativeName>
</protein>
<evidence type="ECO:0000256" key="18">
    <source>
        <dbReference type="ARBA" id="ARBA00068838"/>
    </source>
</evidence>
<dbReference type="GO" id="GO:0042254">
    <property type="term" value="P:ribosome biogenesis"/>
    <property type="evidence" value="ECO:0007669"/>
    <property type="project" value="UniProtKB-KW"/>
</dbReference>
<evidence type="ECO:0000256" key="12">
    <source>
        <dbReference type="ARBA" id="ARBA00022777"/>
    </source>
</evidence>
<feature type="compositionally biased region" description="Low complexity" evidence="19">
    <location>
        <begin position="539"/>
        <end position="557"/>
    </location>
</feature>
<dbReference type="InterPro" id="IPR000719">
    <property type="entry name" value="Prot_kinase_dom"/>
</dbReference>
<evidence type="ECO:0000256" key="2">
    <source>
        <dbReference type="ARBA" id="ARBA00004496"/>
    </source>
</evidence>
<keyword evidence="14" id="KW-0067">ATP-binding</keyword>
<feature type="compositionally biased region" description="Acidic residues" evidence="19">
    <location>
        <begin position="69"/>
        <end position="87"/>
    </location>
</feature>
<comment type="cofactor">
    <cofactor evidence="1">
        <name>Mg(2+)</name>
        <dbReference type="ChEBI" id="CHEBI:18420"/>
    </cofactor>
</comment>
<evidence type="ECO:0000256" key="4">
    <source>
        <dbReference type="ARBA" id="ARBA00012513"/>
    </source>
</evidence>
<dbReference type="PROSITE" id="PS01245">
    <property type="entry name" value="RIO1"/>
    <property type="match status" value="1"/>
</dbReference>
<dbReference type="AlphaFoldDB" id="A0A2V0NX40"/>
<keyword evidence="15" id="KW-0460">Magnesium</keyword>
<keyword evidence="11" id="KW-0547">Nucleotide-binding</keyword>
<gene>
    <name evidence="21" type="ORF">Rsub_02069</name>
</gene>
<feature type="compositionally biased region" description="Basic and acidic residues" evidence="19">
    <location>
        <begin position="720"/>
        <end position="730"/>
    </location>
</feature>
<dbReference type="GO" id="GO:0046872">
    <property type="term" value="F:metal ion binding"/>
    <property type="evidence" value="ECO:0007669"/>
    <property type="project" value="UniProtKB-KW"/>
</dbReference>
<proteinExistence type="inferred from homology"/>
<dbReference type="EMBL" id="BDRX01000010">
    <property type="protein sequence ID" value="GBF89497.1"/>
    <property type="molecule type" value="Genomic_DNA"/>
</dbReference>
<dbReference type="Pfam" id="PF01163">
    <property type="entry name" value="RIO1"/>
    <property type="match status" value="1"/>
</dbReference>